<comment type="caution">
    <text evidence="1">The sequence shown here is derived from an EMBL/GenBank/DDBJ whole genome shotgun (WGS) entry which is preliminary data.</text>
</comment>
<dbReference type="Proteomes" id="UP000821845">
    <property type="component" value="Chromosome 6"/>
</dbReference>
<evidence type="ECO:0000313" key="1">
    <source>
        <dbReference type="EMBL" id="KAH6927602.1"/>
    </source>
</evidence>
<gene>
    <name evidence="1" type="ORF">HPB50_006153</name>
</gene>
<proteinExistence type="predicted"/>
<sequence>MIPKLAATDPARHTFAIVDMAFSLRRTQVSSWRGEYSRFQNSSGTFTTHDARAINNKTRKRAGCFTRIHGWKAGRDRRDHKTNHQGDEKLGVQWRKHRFINKLLEIVVFSVSDMAAARTSSLLLAFKAKIEESVALVPDMGAEEKLKAVQFWNVVSERLQQIVNDSAADINALALNMHGEDINVASLHDEQESQAKMAQPYIEAHAYRSENLYTEAVEEFDVTAASEGHQQELLALSAELEQVGSSQPSAQGNFSGVPLEQGSLNVSEGPLSKDSTVLLISTQAEDCPADATFDVTHQQSHDPRVLSQHEYGQSSNLVLQMPAKTTNLVQDKDNSGQWQSCPEYASKAKVPRKRRPLARKATAKSPAKRSVTPGGKKATGMSAAADSRPSGTASDTQLQSTQGIETTEVIVIQTRRKPKKSKEEKDRQCKVCLKELPNNSSLTSKSHMWTHERPFACAECNARFSTKNNLVVHQRTHSGEKPYACDECNASFSTRGNLKRHVKTHTGVKPWKCSHCEQCFTEKKTLVAHMRRHTGEKPYQCEVCQRRFAQSGVLRMHMAVHLGQKSHLCEHCGKAFRQRSQLHLHMQRHQGLRRYSCNICPSKFLTKADMLRHERTHTGERPYVCTLCGKKFTRQQSLNEHTNRHYGIKPFECKYCDKTFAEMSACYKHIKLHSKTDNGENNESGRNAIKTSERHIPALPETALQIVGSTAQSVTSTAEPSRIVPTLAPGAGNRHVTLKGSEAVVTHEADVTVTTHAAGVIHPPELSAMDLLATASGF</sequence>
<organism evidence="1 2">
    <name type="scientific">Hyalomma asiaticum</name>
    <name type="common">Tick</name>
    <dbReference type="NCBI Taxonomy" id="266040"/>
    <lineage>
        <taxon>Eukaryota</taxon>
        <taxon>Metazoa</taxon>
        <taxon>Ecdysozoa</taxon>
        <taxon>Arthropoda</taxon>
        <taxon>Chelicerata</taxon>
        <taxon>Arachnida</taxon>
        <taxon>Acari</taxon>
        <taxon>Parasitiformes</taxon>
        <taxon>Ixodida</taxon>
        <taxon>Ixodoidea</taxon>
        <taxon>Ixodidae</taxon>
        <taxon>Hyalomminae</taxon>
        <taxon>Hyalomma</taxon>
    </lineage>
</organism>
<dbReference type="EMBL" id="CM023486">
    <property type="protein sequence ID" value="KAH6927602.1"/>
    <property type="molecule type" value="Genomic_DNA"/>
</dbReference>
<accession>A0ACB7RXI2</accession>
<reference evidence="1" key="1">
    <citation type="submission" date="2020-05" db="EMBL/GenBank/DDBJ databases">
        <title>Large-scale comparative analyses of tick genomes elucidate their genetic diversity and vector capacities.</title>
        <authorList>
            <person name="Jia N."/>
            <person name="Wang J."/>
            <person name="Shi W."/>
            <person name="Du L."/>
            <person name="Sun Y."/>
            <person name="Zhan W."/>
            <person name="Jiang J."/>
            <person name="Wang Q."/>
            <person name="Zhang B."/>
            <person name="Ji P."/>
            <person name="Sakyi L.B."/>
            <person name="Cui X."/>
            <person name="Yuan T."/>
            <person name="Jiang B."/>
            <person name="Yang W."/>
            <person name="Lam T.T.-Y."/>
            <person name="Chang Q."/>
            <person name="Ding S."/>
            <person name="Wang X."/>
            <person name="Zhu J."/>
            <person name="Ruan X."/>
            <person name="Zhao L."/>
            <person name="Wei J."/>
            <person name="Que T."/>
            <person name="Du C."/>
            <person name="Cheng J."/>
            <person name="Dai P."/>
            <person name="Han X."/>
            <person name="Huang E."/>
            <person name="Gao Y."/>
            <person name="Liu J."/>
            <person name="Shao H."/>
            <person name="Ye R."/>
            <person name="Li L."/>
            <person name="Wei W."/>
            <person name="Wang X."/>
            <person name="Wang C."/>
            <person name="Yang T."/>
            <person name="Huo Q."/>
            <person name="Li W."/>
            <person name="Guo W."/>
            <person name="Chen H."/>
            <person name="Zhou L."/>
            <person name="Ni X."/>
            <person name="Tian J."/>
            <person name="Zhou Y."/>
            <person name="Sheng Y."/>
            <person name="Liu T."/>
            <person name="Pan Y."/>
            <person name="Xia L."/>
            <person name="Li J."/>
            <person name="Zhao F."/>
            <person name="Cao W."/>
        </authorList>
    </citation>
    <scope>NUCLEOTIDE SEQUENCE</scope>
    <source>
        <strain evidence="1">Hyas-2018</strain>
    </source>
</reference>
<protein>
    <submittedName>
        <fullName evidence="1">Uncharacterized protein</fullName>
    </submittedName>
</protein>
<name>A0ACB7RXI2_HYAAI</name>
<keyword evidence="2" id="KW-1185">Reference proteome</keyword>
<evidence type="ECO:0000313" key="2">
    <source>
        <dbReference type="Proteomes" id="UP000821845"/>
    </source>
</evidence>